<protein>
    <submittedName>
        <fullName evidence="1">Uncharacterized protein</fullName>
    </submittedName>
</protein>
<organism evidence="1 2">
    <name type="scientific">Trinickia soli</name>
    <dbReference type="NCBI Taxonomy" id="380675"/>
    <lineage>
        <taxon>Bacteria</taxon>
        <taxon>Pseudomonadati</taxon>
        <taxon>Pseudomonadota</taxon>
        <taxon>Betaproteobacteria</taxon>
        <taxon>Burkholderiales</taxon>
        <taxon>Burkholderiaceae</taxon>
        <taxon>Trinickia</taxon>
    </lineage>
</organism>
<dbReference type="EMBL" id="PNYB01000001">
    <property type="protein sequence ID" value="PMS28213.1"/>
    <property type="molecule type" value="Genomic_DNA"/>
</dbReference>
<keyword evidence="2" id="KW-1185">Reference proteome</keyword>
<evidence type="ECO:0000313" key="2">
    <source>
        <dbReference type="Proteomes" id="UP000235347"/>
    </source>
</evidence>
<reference evidence="1 2" key="1">
    <citation type="submission" date="2018-01" db="EMBL/GenBank/DDBJ databases">
        <title>Whole genome analyses suggest that Burkholderia sensu lato contains two further novel genera in the rhizoxinica-symbiotica group Mycetohabitans gen. nov., and Trinickia gen. nov.: implications for the evolution of diazotrophy and nodulation in the Burkholderiaceae.</title>
        <authorList>
            <person name="Estrada-de los Santos P."/>
            <person name="Palmer M."/>
            <person name="Chavez-Ramirez B."/>
            <person name="Beukes C."/>
            <person name="Steenkamp E.T."/>
            <person name="Hirsch A.M."/>
            <person name="Manyaka P."/>
            <person name="Maluk M."/>
            <person name="Lafos M."/>
            <person name="Crook M."/>
            <person name="Gross E."/>
            <person name="Simon M.F."/>
            <person name="Bueno dos Reis Junior F."/>
            <person name="Poole P.S."/>
            <person name="Venter S.N."/>
            <person name="James E.K."/>
        </authorList>
    </citation>
    <scope>NUCLEOTIDE SEQUENCE [LARGE SCALE GENOMIC DNA]</scope>
    <source>
        <strain evidence="1 2">GP25-8</strain>
    </source>
</reference>
<evidence type="ECO:0000313" key="1">
    <source>
        <dbReference type="EMBL" id="PMS28213.1"/>
    </source>
</evidence>
<name>A0A2N7WFR5_9BURK</name>
<accession>A0A2N7WFR5</accession>
<proteinExistence type="predicted"/>
<comment type="caution">
    <text evidence="1">The sequence shown here is derived from an EMBL/GenBank/DDBJ whole genome shotgun (WGS) entry which is preliminary data.</text>
</comment>
<gene>
    <name evidence="1" type="ORF">C0Z19_00270</name>
</gene>
<sequence length="91" mass="10572">MSEIAVSGACKYLRLVDRQQQRLLLPVELLHDFAHRGRAVPLRRGQFSLNRAVDPRKARACLEPLDRLAEPRQHSLAPLRLERVIQRSQQR</sequence>
<dbReference type="Proteomes" id="UP000235347">
    <property type="component" value="Unassembled WGS sequence"/>
</dbReference>
<dbReference type="AlphaFoldDB" id="A0A2N7WFR5"/>